<dbReference type="Proteomes" id="UP000005824">
    <property type="component" value="Unassembled WGS sequence"/>
</dbReference>
<dbReference type="AlphaFoldDB" id="B4DBP7"/>
<comment type="caution">
    <text evidence="2">The sequence shown here is derived from an EMBL/GenBank/DDBJ whole genome shotgun (WGS) entry which is preliminary data.</text>
</comment>
<accession>B4DBP7</accession>
<feature type="signal peptide" evidence="1">
    <location>
        <begin position="1"/>
        <end position="23"/>
    </location>
</feature>
<dbReference type="EMBL" id="ABVL01000039">
    <property type="protein sequence ID" value="EDY16149.1"/>
    <property type="molecule type" value="Genomic_DNA"/>
</dbReference>
<dbReference type="InParanoid" id="B4DBP7"/>
<sequence>MKRFAPLVLVLLLLSLGAGPARATIDDALSFALEAADPYVKEGFTVREDYWGGDLPVKTTKAIVHQLFKGNEYWFWMGTDQKAAKISVHIYDSAGNLAEAESWQKPHFAAARVVPKKTGSYYLIVEVEKSPDERTYWSLAYGFK</sequence>
<gene>
    <name evidence="2" type="ORF">CfE428DRAFT_6338</name>
</gene>
<dbReference type="RefSeq" id="WP_006983656.1">
    <property type="nucleotide sequence ID" value="NZ_ABVL01000039.1"/>
</dbReference>
<feature type="chain" id="PRO_5002803405" evidence="1">
    <location>
        <begin position="24"/>
        <end position="144"/>
    </location>
</feature>
<protein>
    <submittedName>
        <fullName evidence="2">Uncharacterized protein</fullName>
    </submittedName>
</protein>
<proteinExistence type="predicted"/>
<evidence type="ECO:0000313" key="2">
    <source>
        <dbReference type="EMBL" id="EDY16149.1"/>
    </source>
</evidence>
<name>B4DBP7_9BACT</name>
<keyword evidence="3" id="KW-1185">Reference proteome</keyword>
<organism evidence="2 3">
    <name type="scientific">Chthoniobacter flavus Ellin428</name>
    <dbReference type="NCBI Taxonomy" id="497964"/>
    <lineage>
        <taxon>Bacteria</taxon>
        <taxon>Pseudomonadati</taxon>
        <taxon>Verrucomicrobiota</taxon>
        <taxon>Spartobacteria</taxon>
        <taxon>Chthoniobacterales</taxon>
        <taxon>Chthoniobacteraceae</taxon>
        <taxon>Chthoniobacter</taxon>
    </lineage>
</organism>
<evidence type="ECO:0000256" key="1">
    <source>
        <dbReference type="SAM" id="SignalP"/>
    </source>
</evidence>
<dbReference type="STRING" id="497964.CfE428DRAFT_6338"/>
<reference evidence="2 3" key="1">
    <citation type="journal article" date="2011" name="J. Bacteriol.">
        <title>Genome sequence of Chthoniobacter flavus Ellin428, an aerobic heterotrophic soil bacterium.</title>
        <authorList>
            <person name="Kant R."/>
            <person name="van Passel M.W."/>
            <person name="Palva A."/>
            <person name="Lucas S."/>
            <person name="Lapidus A."/>
            <person name="Glavina Del Rio T."/>
            <person name="Dalin E."/>
            <person name="Tice H."/>
            <person name="Bruce D."/>
            <person name="Goodwin L."/>
            <person name="Pitluck S."/>
            <person name="Larimer F.W."/>
            <person name="Land M.L."/>
            <person name="Hauser L."/>
            <person name="Sangwan P."/>
            <person name="de Vos W.M."/>
            <person name="Janssen P.H."/>
            <person name="Smidt H."/>
        </authorList>
    </citation>
    <scope>NUCLEOTIDE SEQUENCE [LARGE SCALE GENOMIC DNA]</scope>
    <source>
        <strain evidence="2 3">Ellin428</strain>
    </source>
</reference>
<keyword evidence="1" id="KW-0732">Signal</keyword>
<evidence type="ECO:0000313" key="3">
    <source>
        <dbReference type="Proteomes" id="UP000005824"/>
    </source>
</evidence>
<dbReference type="eggNOG" id="ENOG50345HD">
    <property type="taxonomic scope" value="Bacteria"/>
</dbReference>